<keyword evidence="3" id="KW-0949">S-adenosyl-L-methionine</keyword>
<dbReference type="Gene3D" id="3.40.50.150">
    <property type="entry name" value="Vaccinia Virus protein VP39"/>
    <property type="match status" value="1"/>
</dbReference>
<organism evidence="4 5">
    <name type="scientific">Symbiodinium natans</name>
    <dbReference type="NCBI Taxonomy" id="878477"/>
    <lineage>
        <taxon>Eukaryota</taxon>
        <taxon>Sar</taxon>
        <taxon>Alveolata</taxon>
        <taxon>Dinophyceae</taxon>
        <taxon>Suessiales</taxon>
        <taxon>Symbiodiniaceae</taxon>
        <taxon>Symbiodinium</taxon>
    </lineage>
</organism>
<dbReference type="CDD" id="cd02440">
    <property type="entry name" value="AdoMet_MTases"/>
    <property type="match status" value="1"/>
</dbReference>
<dbReference type="PANTHER" id="PTHR43464">
    <property type="entry name" value="METHYLTRANSFERASE"/>
    <property type="match status" value="1"/>
</dbReference>
<dbReference type="Proteomes" id="UP000604046">
    <property type="component" value="Unassembled WGS sequence"/>
</dbReference>
<proteinExistence type="predicted"/>
<dbReference type="GO" id="GO:0008757">
    <property type="term" value="F:S-adenosylmethionine-dependent methyltransferase activity"/>
    <property type="evidence" value="ECO:0007669"/>
    <property type="project" value="InterPro"/>
</dbReference>
<dbReference type="InterPro" id="IPR008854">
    <property type="entry name" value="TPMT"/>
</dbReference>
<protein>
    <submittedName>
        <fullName evidence="4">HOL1 protein</fullName>
    </submittedName>
</protein>
<reference evidence="4" key="1">
    <citation type="submission" date="2021-02" db="EMBL/GenBank/DDBJ databases">
        <authorList>
            <person name="Dougan E. K."/>
            <person name="Rhodes N."/>
            <person name="Thang M."/>
            <person name="Chan C."/>
        </authorList>
    </citation>
    <scope>NUCLEOTIDE SEQUENCE</scope>
</reference>
<dbReference type="InterPro" id="IPR029063">
    <property type="entry name" value="SAM-dependent_MTases_sf"/>
</dbReference>
<dbReference type="SUPFAM" id="SSF53335">
    <property type="entry name" value="S-adenosyl-L-methionine-dependent methyltransferases"/>
    <property type="match status" value="1"/>
</dbReference>
<dbReference type="AlphaFoldDB" id="A0A812LRR3"/>
<gene>
    <name evidence="4" type="primary">HOL1</name>
    <name evidence="4" type="ORF">SNAT2548_LOCUS12015</name>
</gene>
<evidence type="ECO:0000313" key="5">
    <source>
        <dbReference type="Proteomes" id="UP000604046"/>
    </source>
</evidence>
<keyword evidence="2" id="KW-0808">Transferase</keyword>
<keyword evidence="5" id="KW-1185">Reference proteome</keyword>
<dbReference type="GO" id="GO:0032259">
    <property type="term" value="P:methylation"/>
    <property type="evidence" value="ECO:0007669"/>
    <property type="project" value="UniProtKB-KW"/>
</dbReference>
<accession>A0A812LRR3</accession>
<evidence type="ECO:0000256" key="1">
    <source>
        <dbReference type="ARBA" id="ARBA00022603"/>
    </source>
</evidence>
<comment type="caution">
    <text evidence="4">The sequence shown here is derived from an EMBL/GenBank/DDBJ whole genome shotgun (WGS) entry which is preliminary data.</text>
</comment>
<dbReference type="OrthoDB" id="276151at2759"/>
<dbReference type="EMBL" id="CAJNDS010001113">
    <property type="protein sequence ID" value="CAE7248332.1"/>
    <property type="molecule type" value="Genomic_DNA"/>
</dbReference>
<evidence type="ECO:0000256" key="2">
    <source>
        <dbReference type="ARBA" id="ARBA00022679"/>
    </source>
</evidence>
<evidence type="ECO:0000313" key="4">
    <source>
        <dbReference type="EMBL" id="CAE7248332.1"/>
    </source>
</evidence>
<dbReference type="Pfam" id="PF05724">
    <property type="entry name" value="TPMT"/>
    <property type="match status" value="1"/>
</dbReference>
<sequence>MSDPLDADWLRRGKWRGFYDGTYAPHRKAAEEESDSGIDHLPWRSHLPASQLLQYIGDGKLLPSARALELGCGTGENLVALAHHTRFVCGIDIVEDAVKSSQVALREARMDCMKAQVLCADVLELPDDAIYLLDGGSWEFDFIFDCQCFHCLYQVDAEAAAQVYAKLLAPGGKLLMLTGNSEEVASRGPVQLSYEEVFHAFDGTDLFCAELMPTRFDWTETYRKQSYEEPPLGWLSLWCKPEAEPGV</sequence>
<evidence type="ECO:0000256" key="3">
    <source>
        <dbReference type="ARBA" id="ARBA00022691"/>
    </source>
</evidence>
<keyword evidence="1" id="KW-0489">Methyltransferase</keyword>
<dbReference type="PANTHER" id="PTHR43464:SF93">
    <property type="entry name" value="METHYLTRANSFERASE DOMAIN-CONTAINING PROTEIN"/>
    <property type="match status" value="1"/>
</dbReference>
<name>A0A812LRR3_9DINO</name>